<dbReference type="KEGG" id="cai:Caci_8602"/>
<evidence type="ECO:0000313" key="3">
    <source>
        <dbReference type="Proteomes" id="UP000000851"/>
    </source>
</evidence>
<dbReference type="AlphaFoldDB" id="C7Q088"/>
<protein>
    <recommendedName>
        <fullName evidence="4">Lipoprotein</fullName>
    </recommendedName>
</protein>
<accession>C7Q088</accession>
<reference evidence="2 3" key="1">
    <citation type="journal article" date="2009" name="Stand. Genomic Sci.">
        <title>Complete genome sequence of Catenulispora acidiphila type strain (ID 139908).</title>
        <authorList>
            <person name="Copeland A."/>
            <person name="Lapidus A."/>
            <person name="Glavina Del Rio T."/>
            <person name="Nolan M."/>
            <person name="Lucas S."/>
            <person name="Chen F."/>
            <person name="Tice H."/>
            <person name="Cheng J.F."/>
            <person name="Bruce D."/>
            <person name="Goodwin L."/>
            <person name="Pitluck S."/>
            <person name="Mikhailova N."/>
            <person name="Pati A."/>
            <person name="Ivanova N."/>
            <person name="Mavromatis K."/>
            <person name="Chen A."/>
            <person name="Palaniappan K."/>
            <person name="Chain P."/>
            <person name="Land M."/>
            <person name="Hauser L."/>
            <person name="Chang Y.J."/>
            <person name="Jeffries C.D."/>
            <person name="Chertkov O."/>
            <person name="Brettin T."/>
            <person name="Detter J.C."/>
            <person name="Han C."/>
            <person name="Ali Z."/>
            <person name="Tindall B.J."/>
            <person name="Goker M."/>
            <person name="Bristow J."/>
            <person name="Eisen J.A."/>
            <person name="Markowitz V."/>
            <person name="Hugenholtz P."/>
            <person name="Kyrpides N.C."/>
            <person name="Klenk H.P."/>
        </authorList>
    </citation>
    <scope>NUCLEOTIDE SEQUENCE [LARGE SCALE GENOMIC DNA]</scope>
    <source>
        <strain evidence="3">DSM 44928 / JCM 14897 / NBRC 102108 / NRRL B-24433 / ID139908</strain>
    </source>
</reference>
<dbReference type="HOGENOM" id="CLU_1381943_0_0_11"/>
<dbReference type="STRING" id="479433.Caci_8602"/>
<dbReference type="Proteomes" id="UP000000851">
    <property type="component" value="Chromosome"/>
</dbReference>
<gene>
    <name evidence="2" type="ordered locus">Caci_8602</name>
</gene>
<dbReference type="InParanoid" id="C7Q088"/>
<dbReference type="EMBL" id="CP001700">
    <property type="protein sequence ID" value="ACU77421.1"/>
    <property type="molecule type" value="Genomic_DNA"/>
</dbReference>
<name>C7Q088_CATAD</name>
<feature type="region of interest" description="Disordered" evidence="1">
    <location>
        <begin position="37"/>
        <end position="56"/>
    </location>
</feature>
<keyword evidence="3" id="KW-1185">Reference proteome</keyword>
<organism evidence="2 3">
    <name type="scientific">Catenulispora acidiphila (strain DSM 44928 / JCM 14897 / NBRC 102108 / NRRL B-24433 / ID139908)</name>
    <dbReference type="NCBI Taxonomy" id="479433"/>
    <lineage>
        <taxon>Bacteria</taxon>
        <taxon>Bacillati</taxon>
        <taxon>Actinomycetota</taxon>
        <taxon>Actinomycetes</taxon>
        <taxon>Catenulisporales</taxon>
        <taxon>Catenulisporaceae</taxon>
        <taxon>Catenulispora</taxon>
    </lineage>
</organism>
<proteinExistence type="predicted"/>
<evidence type="ECO:0008006" key="4">
    <source>
        <dbReference type="Google" id="ProtNLM"/>
    </source>
</evidence>
<evidence type="ECO:0000256" key="1">
    <source>
        <dbReference type="SAM" id="MobiDB-lite"/>
    </source>
</evidence>
<dbReference type="PROSITE" id="PS51257">
    <property type="entry name" value="PROKAR_LIPOPROTEIN"/>
    <property type="match status" value="1"/>
</dbReference>
<evidence type="ECO:0000313" key="2">
    <source>
        <dbReference type="EMBL" id="ACU77421.1"/>
    </source>
</evidence>
<sequence>MPARPVRRVSVGVLLPVFLVIAGCGGAGHNVRALQPASKASAGPSTVASPTGSTSVDDAARQSVLQAYFGLMGDWQSAAFNPADHGANLSRHASDQALALISGDIERSRRDGIVAKGHLKLAPSVTSLDLTAVPPAAQVDDCADTTDYLDFKASDGSPVSTKGGSRGGLQHVLAHIREVGGVWRVYDLHIYQVGSCR</sequence>
<feature type="compositionally biased region" description="Polar residues" evidence="1">
    <location>
        <begin position="43"/>
        <end position="56"/>
    </location>
</feature>